<reference evidence="3 4" key="1">
    <citation type="submission" date="2019-01" db="EMBL/GenBank/DDBJ databases">
        <title>Complete genome sequencing of Aequorivita sp. H23M31.</title>
        <authorList>
            <person name="Bae J.-W."/>
        </authorList>
    </citation>
    <scope>NUCLEOTIDE SEQUENCE [LARGE SCALE GENOMIC DNA]</scope>
    <source>
        <strain evidence="3 4">H23M31</strain>
    </source>
</reference>
<evidence type="ECO:0000256" key="2">
    <source>
        <dbReference type="SAM" id="SignalP"/>
    </source>
</evidence>
<feature type="signal peptide" evidence="2">
    <location>
        <begin position="1"/>
        <end position="26"/>
    </location>
</feature>
<keyword evidence="2" id="KW-0732">Signal</keyword>
<dbReference type="OrthoDB" id="940811at2"/>
<feature type="chain" id="PRO_5019557578" evidence="2">
    <location>
        <begin position="27"/>
        <end position="317"/>
    </location>
</feature>
<evidence type="ECO:0000313" key="4">
    <source>
        <dbReference type="Proteomes" id="UP000285517"/>
    </source>
</evidence>
<evidence type="ECO:0000256" key="1">
    <source>
        <dbReference type="SAM" id="MobiDB-lite"/>
    </source>
</evidence>
<sequence>MKYKSLFSRTLTLSAIVFLLSFPLLAQDGGVGIGTTNPQATLHIKGTSFPGGSGTRTLLDENFDSYTVEQESDMQGVGCFTEGWEVDPILEVPGTYVCDNCRDNMLHINSNSPGFPRNCSQDATAIVRFASTPTETTIAISYDFRLQVYQTPDRLWVYLHNETTDQQVAVLATYQGSAQSRVDGRYSETQTVVPGNDYSIRFHYKAMDGWGATIDNVLVTEEAETAPASFVFRLEDGSEGVGRVLTAGDDKGNASWKPLGSPRPSNDSSTLSENSSRGNNENQDQVILDLQATINDQEAVFESQSKKIQTLEEKLLP</sequence>
<keyword evidence="4" id="KW-1185">Reference proteome</keyword>
<accession>A0A410G643</accession>
<evidence type="ECO:0000313" key="3">
    <source>
        <dbReference type="EMBL" id="QAA82746.1"/>
    </source>
</evidence>
<name>A0A410G643_9FLAO</name>
<dbReference type="Proteomes" id="UP000285517">
    <property type="component" value="Chromosome"/>
</dbReference>
<proteinExistence type="predicted"/>
<dbReference type="AlphaFoldDB" id="A0A410G643"/>
<gene>
    <name evidence="3" type="ORF">EI546_13905</name>
</gene>
<feature type="region of interest" description="Disordered" evidence="1">
    <location>
        <begin position="243"/>
        <end position="286"/>
    </location>
</feature>
<protein>
    <submittedName>
        <fullName evidence="3">Uncharacterized protein</fullName>
    </submittedName>
</protein>
<dbReference type="RefSeq" id="WP_128251111.1">
    <property type="nucleotide sequence ID" value="NZ_CP034951.1"/>
</dbReference>
<dbReference type="KEGG" id="aev:EI546_13905"/>
<organism evidence="3 4">
    <name type="scientific">Aequorivita ciconiae</name>
    <dbReference type="NCBI Taxonomy" id="2494375"/>
    <lineage>
        <taxon>Bacteria</taxon>
        <taxon>Pseudomonadati</taxon>
        <taxon>Bacteroidota</taxon>
        <taxon>Flavobacteriia</taxon>
        <taxon>Flavobacteriales</taxon>
        <taxon>Flavobacteriaceae</taxon>
        <taxon>Aequorivita</taxon>
    </lineage>
</organism>
<feature type="compositionally biased region" description="Low complexity" evidence="1">
    <location>
        <begin position="265"/>
        <end position="276"/>
    </location>
</feature>
<dbReference type="EMBL" id="CP034951">
    <property type="protein sequence ID" value="QAA82746.1"/>
    <property type="molecule type" value="Genomic_DNA"/>
</dbReference>